<dbReference type="EMBL" id="CP051167">
    <property type="protein sequence ID" value="QIZ72265.1"/>
    <property type="molecule type" value="Genomic_DNA"/>
</dbReference>
<dbReference type="AlphaFoldDB" id="A0A6H1U0T5"/>
<dbReference type="Proteomes" id="UP000500857">
    <property type="component" value="Chromosome"/>
</dbReference>
<name>A0A6H1U0T5_9CYAN</name>
<dbReference type="KEGG" id="oxy:HCG48_18185"/>
<evidence type="ECO:0000313" key="2">
    <source>
        <dbReference type="Proteomes" id="UP000500857"/>
    </source>
</evidence>
<organism evidence="1 2">
    <name type="scientific">Oxynema aestuarii AP17</name>
    <dbReference type="NCBI Taxonomy" id="2064643"/>
    <lineage>
        <taxon>Bacteria</taxon>
        <taxon>Bacillati</taxon>
        <taxon>Cyanobacteriota</taxon>
        <taxon>Cyanophyceae</taxon>
        <taxon>Oscillatoriophycideae</taxon>
        <taxon>Oscillatoriales</taxon>
        <taxon>Oscillatoriaceae</taxon>
        <taxon>Oxynema</taxon>
        <taxon>Oxynema aestuarii</taxon>
    </lineage>
</organism>
<evidence type="ECO:0000313" key="1">
    <source>
        <dbReference type="EMBL" id="QIZ72265.1"/>
    </source>
</evidence>
<gene>
    <name evidence="1" type="ORF">HCG48_18185</name>
</gene>
<proteinExistence type="predicted"/>
<protein>
    <recommendedName>
        <fullName evidence="3">Peptidase C39-like domain-containing protein</fullName>
    </recommendedName>
</protein>
<evidence type="ECO:0008006" key="3">
    <source>
        <dbReference type="Google" id="ProtNLM"/>
    </source>
</evidence>
<keyword evidence="2" id="KW-1185">Reference proteome</keyword>
<accession>A0A6H1U0T5</accession>
<sequence length="219" mass="24566">MSINELKQRIQTEPGWKHLPLDRIQKALQLPPQAESWSCGPNSGYRALILNGDKSSENGLRSFINNCPKSIGAPQTTGGKVVDFLVTGGRFTSAAKVANKVANQFDRSIDVGPDPSSLAKYINKHSKSKVKRYIGENWSDFWTQLCRDIDRTDPAIILVEKGTTSLHYINLIGYNPKNETVAILDTDNAIEFWSKSKFKNQAKITVSYIRGTWNAVRFY</sequence>
<reference evidence="1 2" key="1">
    <citation type="submission" date="2020-04" db="EMBL/GenBank/DDBJ databases">
        <authorList>
            <person name="Basu S."/>
            <person name="Maruthanayagam V."/>
            <person name="Chakraborty S."/>
            <person name="Pramanik A."/>
            <person name="Mukherjee J."/>
            <person name="Brink B."/>
        </authorList>
    </citation>
    <scope>NUCLEOTIDE SEQUENCE [LARGE SCALE GENOMIC DNA]</scope>
    <source>
        <strain evidence="1 2">AP17</strain>
    </source>
</reference>
<dbReference type="RefSeq" id="WP_168570414.1">
    <property type="nucleotide sequence ID" value="NZ_CP051167.1"/>
</dbReference>